<dbReference type="EMBL" id="DRXS01000114">
    <property type="protein sequence ID" value="HHR40594.1"/>
    <property type="molecule type" value="Genomic_DNA"/>
</dbReference>
<dbReference type="InterPro" id="IPR000754">
    <property type="entry name" value="Ribosomal_uS9"/>
</dbReference>
<dbReference type="AlphaFoldDB" id="A0A7C5U4P9"/>
<name>A0A7C5U4P9_CALS0</name>
<organism evidence="4">
    <name type="scientific">Caldiarchaeum subterraneum</name>
    <dbReference type="NCBI Taxonomy" id="311458"/>
    <lineage>
        <taxon>Archaea</taxon>
        <taxon>Nitrososphaerota</taxon>
        <taxon>Candidatus Caldarchaeales</taxon>
        <taxon>Candidatus Caldarchaeaceae</taxon>
        <taxon>Candidatus Caldarchaeum</taxon>
    </lineage>
</organism>
<dbReference type="GO" id="GO:0003723">
    <property type="term" value="F:RNA binding"/>
    <property type="evidence" value="ECO:0007669"/>
    <property type="project" value="TreeGrafter"/>
</dbReference>
<dbReference type="PANTHER" id="PTHR21569:SF16">
    <property type="entry name" value="RIBOSOMAL PROTEIN S16"/>
    <property type="match status" value="1"/>
</dbReference>
<evidence type="ECO:0000256" key="2">
    <source>
        <dbReference type="ARBA" id="ARBA00023274"/>
    </source>
</evidence>
<accession>A0A7C5U4P9</accession>
<evidence type="ECO:0000256" key="1">
    <source>
        <dbReference type="ARBA" id="ARBA00022980"/>
    </source>
</evidence>
<dbReference type="PANTHER" id="PTHR21569">
    <property type="entry name" value="RIBOSOMAL PROTEIN S9"/>
    <property type="match status" value="1"/>
</dbReference>
<keyword evidence="2" id="KW-0687">Ribonucleoprotein</keyword>
<dbReference type="GO" id="GO:0003735">
    <property type="term" value="F:structural constituent of ribosome"/>
    <property type="evidence" value="ECO:0007669"/>
    <property type="project" value="InterPro"/>
</dbReference>
<comment type="caution">
    <text evidence="4">The sequence shown here is derived from an EMBL/GenBank/DDBJ whole genome shotgun (WGS) entry which is preliminary data.</text>
</comment>
<dbReference type="GO" id="GO:0006412">
    <property type="term" value="P:translation"/>
    <property type="evidence" value="ECO:0007669"/>
    <property type="project" value="InterPro"/>
</dbReference>
<evidence type="ECO:0000256" key="3">
    <source>
        <dbReference type="SAM" id="MobiDB-lite"/>
    </source>
</evidence>
<dbReference type="SUPFAM" id="SSF54211">
    <property type="entry name" value="Ribosomal protein S5 domain 2-like"/>
    <property type="match status" value="1"/>
</dbReference>
<dbReference type="InterPro" id="IPR014721">
    <property type="entry name" value="Ribsml_uS5_D2-typ_fold_subgr"/>
</dbReference>
<dbReference type="GO" id="GO:0022627">
    <property type="term" value="C:cytosolic small ribosomal subunit"/>
    <property type="evidence" value="ECO:0007669"/>
    <property type="project" value="TreeGrafter"/>
</dbReference>
<feature type="compositionally biased region" description="Basic residues" evidence="3">
    <location>
        <begin position="117"/>
        <end position="131"/>
    </location>
</feature>
<keyword evidence="1 4" id="KW-0689">Ribosomal protein</keyword>
<feature type="region of interest" description="Disordered" evidence="3">
    <location>
        <begin position="108"/>
        <end position="131"/>
    </location>
</feature>
<reference evidence="4" key="1">
    <citation type="journal article" date="2020" name="mSystems">
        <title>Genome- and Community-Level Interaction Insights into Carbon Utilization and Element Cycling Functions of Hydrothermarchaeota in Hydrothermal Sediment.</title>
        <authorList>
            <person name="Zhou Z."/>
            <person name="Liu Y."/>
            <person name="Xu W."/>
            <person name="Pan J."/>
            <person name="Luo Z.H."/>
            <person name="Li M."/>
        </authorList>
    </citation>
    <scope>NUCLEOTIDE SEQUENCE [LARGE SCALE GENOMIC DNA]</scope>
    <source>
        <strain evidence="4">SpSt-1084</strain>
    </source>
</reference>
<proteinExistence type="predicted"/>
<protein>
    <submittedName>
        <fullName evidence="4">30S ribosomal protein S9</fullName>
    </submittedName>
</protein>
<dbReference type="InterPro" id="IPR020568">
    <property type="entry name" value="Ribosomal_Su5_D2-typ_SF"/>
</dbReference>
<sequence>MRKTDTIFVGKRKTSVAKVFMRPGKGNVIVNKTPIDLFNEFFKNKVLTPLRLLPEFRSKHDFIVSVKGGGIMSSAEAIAIALSKAAASVSPENKQTLLSYDRHLLVDDPRRTEPKKPNRRSARRFRQKSYR</sequence>
<evidence type="ECO:0000313" key="4">
    <source>
        <dbReference type="EMBL" id="HHR40594.1"/>
    </source>
</evidence>
<dbReference type="Gene3D" id="3.30.230.10">
    <property type="match status" value="1"/>
</dbReference>
<dbReference type="GO" id="GO:0000462">
    <property type="term" value="P:maturation of SSU-rRNA from tricistronic rRNA transcript (SSU-rRNA, 5.8S rRNA, LSU-rRNA)"/>
    <property type="evidence" value="ECO:0007669"/>
    <property type="project" value="TreeGrafter"/>
</dbReference>
<dbReference type="Pfam" id="PF00380">
    <property type="entry name" value="Ribosomal_S9"/>
    <property type="match status" value="1"/>
</dbReference>
<gene>
    <name evidence="4" type="primary">rpsI</name>
    <name evidence="4" type="ORF">ENM42_02060</name>
</gene>